<gene>
    <name evidence="1" type="ORF">M9H77_18510</name>
</gene>
<reference evidence="2" key="1">
    <citation type="journal article" date="2023" name="Nat. Plants">
        <title>Single-cell RNA sequencing provides a high-resolution roadmap for understanding the multicellular compartmentation of specialized metabolism.</title>
        <authorList>
            <person name="Sun S."/>
            <person name="Shen X."/>
            <person name="Li Y."/>
            <person name="Li Y."/>
            <person name="Wang S."/>
            <person name="Li R."/>
            <person name="Zhang H."/>
            <person name="Shen G."/>
            <person name="Guo B."/>
            <person name="Wei J."/>
            <person name="Xu J."/>
            <person name="St-Pierre B."/>
            <person name="Chen S."/>
            <person name="Sun C."/>
        </authorList>
    </citation>
    <scope>NUCLEOTIDE SEQUENCE [LARGE SCALE GENOMIC DNA]</scope>
</reference>
<comment type="caution">
    <text evidence="1">The sequence shown here is derived from an EMBL/GenBank/DDBJ whole genome shotgun (WGS) entry which is preliminary data.</text>
</comment>
<dbReference type="Proteomes" id="UP001060085">
    <property type="component" value="Linkage Group LG04"/>
</dbReference>
<keyword evidence="2" id="KW-1185">Reference proteome</keyword>
<evidence type="ECO:0000313" key="1">
    <source>
        <dbReference type="EMBL" id="KAI5668657.1"/>
    </source>
</evidence>
<name>A0ACC0B7M2_CATRO</name>
<dbReference type="EMBL" id="CM044704">
    <property type="protein sequence ID" value="KAI5668657.1"/>
    <property type="molecule type" value="Genomic_DNA"/>
</dbReference>
<sequence>MDPFEDYLEENVGFEGNEDPNMFEEFLEPEEYIDHGHLFTTYRIFNLKDELVDWAKHTAMKANKYLIINPYQKSRTYDHRPYVTLAYERRGAVRKKDKTNSTNHKTTVYNHGHAQAAKLTEEQLQQTEQFRKSYVPPRNILRFFCEQNVGCAVRVWTSEVLHFGVETTNRAESEHSILKLWLSTYLGDLDTVFLNIYSLIEGQIAEIKTSLEISKLKEKYDAKSNPILKNISNNISHLALKKIWLEINRAREIVDNLQNKCGHYLRKLHDLPCAYELVGKYVHALQLQAKDTYIF</sequence>
<organism evidence="1 2">
    <name type="scientific">Catharanthus roseus</name>
    <name type="common">Madagascar periwinkle</name>
    <name type="synonym">Vinca rosea</name>
    <dbReference type="NCBI Taxonomy" id="4058"/>
    <lineage>
        <taxon>Eukaryota</taxon>
        <taxon>Viridiplantae</taxon>
        <taxon>Streptophyta</taxon>
        <taxon>Embryophyta</taxon>
        <taxon>Tracheophyta</taxon>
        <taxon>Spermatophyta</taxon>
        <taxon>Magnoliopsida</taxon>
        <taxon>eudicotyledons</taxon>
        <taxon>Gunneridae</taxon>
        <taxon>Pentapetalae</taxon>
        <taxon>asterids</taxon>
        <taxon>lamiids</taxon>
        <taxon>Gentianales</taxon>
        <taxon>Apocynaceae</taxon>
        <taxon>Rauvolfioideae</taxon>
        <taxon>Vinceae</taxon>
        <taxon>Catharanthinae</taxon>
        <taxon>Catharanthus</taxon>
    </lineage>
</organism>
<accession>A0ACC0B7M2</accession>
<evidence type="ECO:0000313" key="2">
    <source>
        <dbReference type="Proteomes" id="UP001060085"/>
    </source>
</evidence>
<protein>
    <submittedName>
        <fullName evidence="1">Uncharacterized protein</fullName>
    </submittedName>
</protein>
<proteinExistence type="predicted"/>